<organism evidence="5 6">
    <name type="scientific">Nonomuraea cypriaca</name>
    <dbReference type="NCBI Taxonomy" id="1187855"/>
    <lineage>
        <taxon>Bacteria</taxon>
        <taxon>Bacillati</taxon>
        <taxon>Actinomycetota</taxon>
        <taxon>Actinomycetes</taxon>
        <taxon>Streptosporangiales</taxon>
        <taxon>Streptosporangiaceae</taxon>
        <taxon>Nonomuraea</taxon>
    </lineage>
</organism>
<dbReference type="InterPro" id="IPR036388">
    <property type="entry name" value="WH-like_DNA-bd_sf"/>
</dbReference>
<dbReference type="Proteomes" id="UP000605361">
    <property type="component" value="Unassembled WGS sequence"/>
</dbReference>
<evidence type="ECO:0000256" key="3">
    <source>
        <dbReference type="ARBA" id="ARBA00023163"/>
    </source>
</evidence>
<dbReference type="InterPro" id="IPR002577">
    <property type="entry name" value="HTH_HxlR"/>
</dbReference>
<dbReference type="PANTHER" id="PTHR33204">
    <property type="entry name" value="TRANSCRIPTIONAL REGULATOR, MARR FAMILY"/>
    <property type="match status" value="1"/>
</dbReference>
<feature type="domain" description="HTH hxlR-type" evidence="4">
    <location>
        <begin position="8"/>
        <end position="100"/>
    </location>
</feature>
<dbReference type="Gene3D" id="1.10.10.10">
    <property type="entry name" value="Winged helix-like DNA-binding domain superfamily/Winged helix DNA-binding domain"/>
    <property type="match status" value="1"/>
</dbReference>
<evidence type="ECO:0000256" key="2">
    <source>
        <dbReference type="ARBA" id="ARBA00023125"/>
    </source>
</evidence>
<keyword evidence="2" id="KW-0238">DNA-binding</keyword>
<dbReference type="InterPro" id="IPR036527">
    <property type="entry name" value="SCP2_sterol-bd_dom_sf"/>
</dbReference>
<evidence type="ECO:0000313" key="5">
    <source>
        <dbReference type="EMBL" id="MBF8190010.1"/>
    </source>
</evidence>
<accession>A0A931F111</accession>
<name>A0A931F111_9ACTN</name>
<keyword evidence="3" id="KW-0804">Transcription</keyword>
<sequence length="215" mass="23517">MKSYGQYCALARGLDVVGDRWVLLIVRELLNGPRRYGELTHGLPGIATNLLAERLRTMQANGLMAKTDDDRYQLTEWGEGLHEVVSTISQWASPLMDRIAEGDTFRGHWIAHPVAALFPGIDPTRPELTIEVRCDEEPMTIRSAKGRVSVHPGRAAAPDLVLTGPPDAAVGLLTHRIDSAEAKTRGLAVTGDVQLLRRLRPNLPGARPTPAEPAR</sequence>
<dbReference type="PANTHER" id="PTHR33204:SF18">
    <property type="entry name" value="TRANSCRIPTIONAL REGULATORY PROTEIN"/>
    <property type="match status" value="1"/>
</dbReference>
<dbReference type="InterPro" id="IPR036390">
    <property type="entry name" value="WH_DNA-bd_sf"/>
</dbReference>
<dbReference type="AlphaFoldDB" id="A0A931F111"/>
<evidence type="ECO:0000313" key="6">
    <source>
        <dbReference type="Proteomes" id="UP000605361"/>
    </source>
</evidence>
<gene>
    <name evidence="5" type="ORF">ITP53_30650</name>
</gene>
<dbReference type="GO" id="GO:0003677">
    <property type="term" value="F:DNA binding"/>
    <property type="evidence" value="ECO:0007669"/>
    <property type="project" value="UniProtKB-KW"/>
</dbReference>
<evidence type="ECO:0000259" key="4">
    <source>
        <dbReference type="PROSITE" id="PS51118"/>
    </source>
</evidence>
<keyword evidence="1" id="KW-0805">Transcription regulation</keyword>
<reference evidence="5" key="1">
    <citation type="submission" date="2020-11" db="EMBL/GenBank/DDBJ databases">
        <title>Whole-genome analyses of Nonomuraea sp. K274.</title>
        <authorList>
            <person name="Veyisoglu A."/>
        </authorList>
    </citation>
    <scope>NUCLEOTIDE SEQUENCE</scope>
    <source>
        <strain evidence="5">K274</strain>
    </source>
</reference>
<proteinExistence type="predicted"/>
<keyword evidence="6" id="KW-1185">Reference proteome</keyword>
<dbReference type="InterPro" id="IPR003033">
    <property type="entry name" value="SCP2_sterol-bd_dom"/>
</dbReference>
<dbReference type="EMBL" id="JADOGI010000108">
    <property type="protein sequence ID" value="MBF8190010.1"/>
    <property type="molecule type" value="Genomic_DNA"/>
</dbReference>
<protein>
    <submittedName>
        <fullName evidence="5">Transcriptional regulator</fullName>
    </submittedName>
</protein>
<dbReference type="Pfam" id="PF02036">
    <property type="entry name" value="SCP2"/>
    <property type="match status" value="1"/>
</dbReference>
<dbReference type="Gene3D" id="3.30.1050.10">
    <property type="entry name" value="SCP2 sterol-binding domain"/>
    <property type="match status" value="1"/>
</dbReference>
<dbReference type="Pfam" id="PF01638">
    <property type="entry name" value="HxlR"/>
    <property type="match status" value="1"/>
</dbReference>
<comment type="caution">
    <text evidence="5">The sequence shown here is derived from an EMBL/GenBank/DDBJ whole genome shotgun (WGS) entry which is preliminary data.</text>
</comment>
<evidence type="ECO:0000256" key="1">
    <source>
        <dbReference type="ARBA" id="ARBA00023015"/>
    </source>
</evidence>
<dbReference type="PROSITE" id="PS51118">
    <property type="entry name" value="HTH_HXLR"/>
    <property type="match status" value="1"/>
</dbReference>
<dbReference type="SUPFAM" id="SSF46785">
    <property type="entry name" value="Winged helix' DNA-binding domain"/>
    <property type="match status" value="1"/>
</dbReference>
<dbReference type="RefSeq" id="WP_195898936.1">
    <property type="nucleotide sequence ID" value="NZ_JADOGI010000108.1"/>
</dbReference>